<reference evidence="1" key="1">
    <citation type="submission" date="2018-02" db="EMBL/GenBank/DDBJ databases">
        <title>Rhizophora mucronata_Transcriptome.</title>
        <authorList>
            <person name="Meera S.P."/>
            <person name="Sreeshan A."/>
            <person name="Augustine A."/>
        </authorList>
    </citation>
    <scope>NUCLEOTIDE SEQUENCE</scope>
    <source>
        <tissue evidence="1">Leaf</tissue>
    </source>
</reference>
<evidence type="ECO:0000313" key="1">
    <source>
        <dbReference type="EMBL" id="MBX42061.1"/>
    </source>
</evidence>
<dbReference type="AlphaFoldDB" id="A0A2P2NHT8"/>
<sequence>MRASQMCKRHTFVGEIVGICECVVKSPTLKRR</sequence>
<accession>A0A2P2NHT8</accession>
<protein>
    <submittedName>
        <fullName evidence="1">Uncharacterized protein</fullName>
    </submittedName>
</protein>
<proteinExistence type="predicted"/>
<organism evidence="1">
    <name type="scientific">Rhizophora mucronata</name>
    <name type="common">Asiatic mangrove</name>
    <dbReference type="NCBI Taxonomy" id="61149"/>
    <lineage>
        <taxon>Eukaryota</taxon>
        <taxon>Viridiplantae</taxon>
        <taxon>Streptophyta</taxon>
        <taxon>Embryophyta</taxon>
        <taxon>Tracheophyta</taxon>
        <taxon>Spermatophyta</taxon>
        <taxon>Magnoliopsida</taxon>
        <taxon>eudicotyledons</taxon>
        <taxon>Gunneridae</taxon>
        <taxon>Pentapetalae</taxon>
        <taxon>rosids</taxon>
        <taxon>fabids</taxon>
        <taxon>Malpighiales</taxon>
        <taxon>Rhizophoraceae</taxon>
        <taxon>Rhizophora</taxon>
    </lineage>
</organism>
<dbReference type="EMBL" id="GGEC01061577">
    <property type="protein sequence ID" value="MBX42061.1"/>
    <property type="molecule type" value="Transcribed_RNA"/>
</dbReference>
<name>A0A2P2NHT8_RHIMU</name>